<evidence type="ECO:0000313" key="10">
    <source>
        <dbReference type="EMBL" id="OHT05462.1"/>
    </source>
</evidence>
<evidence type="ECO:0000256" key="6">
    <source>
        <dbReference type="ARBA" id="ARBA00022840"/>
    </source>
</evidence>
<dbReference type="InterPro" id="IPR000719">
    <property type="entry name" value="Prot_kinase_dom"/>
</dbReference>
<dbReference type="SUPFAM" id="SSF56112">
    <property type="entry name" value="Protein kinase-like (PK-like)"/>
    <property type="match status" value="1"/>
</dbReference>
<dbReference type="OrthoDB" id="4062651at2759"/>
<dbReference type="GeneID" id="94839878"/>
<keyword evidence="6" id="KW-0067">ATP-binding</keyword>
<dbReference type="SMART" id="SM00220">
    <property type="entry name" value="S_TKc"/>
    <property type="match status" value="1"/>
</dbReference>
<dbReference type="AlphaFoldDB" id="A0A1J4K6W9"/>
<keyword evidence="2" id="KW-0723">Serine/threonine-protein kinase</keyword>
<reference evidence="10" key="1">
    <citation type="submission" date="2016-10" db="EMBL/GenBank/DDBJ databases">
        <authorList>
            <person name="Benchimol M."/>
            <person name="Almeida L.G."/>
            <person name="Vasconcelos A.T."/>
            <person name="Perreira-Neves A."/>
            <person name="Rosa I.A."/>
            <person name="Tasca T."/>
            <person name="Bogo M.R."/>
            <person name="de Souza W."/>
        </authorList>
    </citation>
    <scope>NUCLEOTIDE SEQUENCE [LARGE SCALE GENOMIC DNA]</scope>
    <source>
        <strain evidence="10">K</strain>
    </source>
</reference>
<name>A0A1J4K6W9_9EUKA</name>
<evidence type="ECO:0000256" key="3">
    <source>
        <dbReference type="ARBA" id="ARBA00022679"/>
    </source>
</evidence>
<evidence type="ECO:0000256" key="5">
    <source>
        <dbReference type="ARBA" id="ARBA00022777"/>
    </source>
</evidence>
<dbReference type="RefSeq" id="XP_068358598.1">
    <property type="nucleotide sequence ID" value="XM_068505174.1"/>
</dbReference>
<dbReference type="EC" id="2.7.11.1" evidence="1"/>
<dbReference type="InterPro" id="IPR008266">
    <property type="entry name" value="Tyr_kinase_AS"/>
</dbReference>
<evidence type="ECO:0000256" key="8">
    <source>
        <dbReference type="ARBA" id="ARBA00048679"/>
    </source>
</evidence>
<dbReference type="PANTHER" id="PTHR24361">
    <property type="entry name" value="MITOGEN-ACTIVATED KINASE KINASE KINASE"/>
    <property type="match status" value="1"/>
</dbReference>
<evidence type="ECO:0000256" key="4">
    <source>
        <dbReference type="ARBA" id="ARBA00022741"/>
    </source>
</evidence>
<comment type="catalytic activity">
    <reaction evidence="7">
        <text>L-threonyl-[protein] + ATP = O-phospho-L-threonyl-[protein] + ADP + H(+)</text>
        <dbReference type="Rhea" id="RHEA:46608"/>
        <dbReference type="Rhea" id="RHEA-COMP:11060"/>
        <dbReference type="Rhea" id="RHEA-COMP:11605"/>
        <dbReference type="ChEBI" id="CHEBI:15378"/>
        <dbReference type="ChEBI" id="CHEBI:30013"/>
        <dbReference type="ChEBI" id="CHEBI:30616"/>
        <dbReference type="ChEBI" id="CHEBI:61977"/>
        <dbReference type="ChEBI" id="CHEBI:456216"/>
        <dbReference type="EC" id="2.7.11.1"/>
    </reaction>
</comment>
<evidence type="ECO:0000313" key="11">
    <source>
        <dbReference type="Proteomes" id="UP000179807"/>
    </source>
</evidence>
<evidence type="ECO:0000256" key="1">
    <source>
        <dbReference type="ARBA" id="ARBA00012513"/>
    </source>
</evidence>
<protein>
    <recommendedName>
        <fullName evidence="1">non-specific serine/threonine protein kinase</fullName>
        <ecNumber evidence="1">2.7.11.1</ecNumber>
    </recommendedName>
</protein>
<dbReference type="Pfam" id="PF00069">
    <property type="entry name" value="Pkinase"/>
    <property type="match status" value="1"/>
</dbReference>
<accession>A0A1J4K6W9</accession>
<comment type="catalytic activity">
    <reaction evidence="8">
        <text>L-seryl-[protein] + ATP = O-phospho-L-seryl-[protein] + ADP + H(+)</text>
        <dbReference type="Rhea" id="RHEA:17989"/>
        <dbReference type="Rhea" id="RHEA-COMP:9863"/>
        <dbReference type="Rhea" id="RHEA-COMP:11604"/>
        <dbReference type="ChEBI" id="CHEBI:15378"/>
        <dbReference type="ChEBI" id="CHEBI:29999"/>
        <dbReference type="ChEBI" id="CHEBI:30616"/>
        <dbReference type="ChEBI" id="CHEBI:83421"/>
        <dbReference type="ChEBI" id="CHEBI:456216"/>
        <dbReference type="EC" id="2.7.11.1"/>
    </reaction>
</comment>
<keyword evidence="4" id="KW-0547">Nucleotide-binding</keyword>
<evidence type="ECO:0000256" key="2">
    <source>
        <dbReference type="ARBA" id="ARBA00022527"/>
    </source>
</evidence>
<keyword evidence="11" id="KW-1185">Reference proteome</keyword>
<organism evidence="10 11">
    <name type="scientific">Tritrichomonas foetus</name>
    <dbReference type="NCBI Taxonomy" id="1144522"/>
    <lineage>
        <taxon>Eukaryota</taxon>
        <taxon>Metamonada</taxon>
        <taxon>Parabasalia</taxon>
        <taxon>Tritrichomonadida</taxon>
        <taxon>Tritrichomonadidae</taxon>
        <taxon>Tritrichomonas</taxon>
    </lineage>
</organism>
<dbReference type="Gene3D" id="1.10.510.10">
    <property type="entry name" value="Transferase(Phosphotransferase) domain 1"/>
    <property type="match status" value="1"/>
</dbReference>
<dbReference type="GO" id="GO:0005737">
    <property type="term" value="C:cytoplasm"/>
    <property type="evidence" value="ECO:0007669"/>
    <property type="project" value="TreeGrafter"/>
</dbReference>
<dbReference type="PROSITE" id="PS50011">
    <property type="entry name" value="PROTEIN_KINASE_DOM"/>
    <property type="match status" value="1"/>
</dbReference>
<keyword evidence="3" id="KW-0808">Transferase</keyword>
<dbReference type="PANTHER" id="PTHR24361:SF433">
    <property type="entry name" value="PROTEIN KINASE DOMAIN-CONTAINING PROTEIN"/>
    <property type="match status" value="1"/>
</dbReference>
<dbReference type="GO" id="GO:0005524">
    <property type="term" value="F:ATP binding"/>
    <property type="evidence" value="ECO:0007669"/>
    <property type="project" value="UniProtKB-KW"/>
</dbReference>
<dbReference type="Proteomes" id="UP000179807">
    <property type="component" value="Unassembled WGS sequence"/>
</dbReference>
<keyword evidence="5" id="KW-0418">Kinase</keyword>
<dbReference type="CDD" id="cd00180">
    <property type="entry name" value="PKc"/>
    <property type="match status" value="1"/>
</dbReference>
<dbReference type="PROSITE" id="PS00109">
    <property type="entry name" value="PROTEIN_KINASE_TYR"/>
    <property type="match status" value="1"/>
</dbReference>
<gene>
    <name evidence="10" type="ORF">TRFO_26812</name>
</gene>
<comment type="caution">
    <text evidence="10">The sequence shown here is derived from an EMBL/GenBank/DDBJ whole genome shotgun (WGS) entry which is preliminary data.</text>
</comment>
<evidence type="ECO:0000256" key="7">
    <source>
        <dbReference type="ARBA" id="ARBA00047899"/>
    </source>
</evidence>
<dbReference type="InterPro" id="IPR011009">
    <property type="entry name" value="Kinase-like_dom_sf"/>
</dbReference>
<sequence length="266" mass="30869">MIKRFDFPTKSFSDSSFFNSLSKKDSYLIFHDETPDKPAFLRLHLIGKGSNIFLGLHLETFSIVVLKPINENSQKSIERERTIAQLRIRHCVHYYGEYSSHQNQYFVLDFMSKGTLDEQQTKLMNQQHSKKKKLFSLLDLIKGINTIHKKGLIHHDISPLNILMDHDQGFCLCDFEHTRTIGGEPYTSDVGQYLYSAPSLQSNDSDNISYSVDIYSFGLLIPLFFNSEILEQLDIRKHIQYKCIEKSNEIISSETIIILLYYQILA</sequence>
<proteinExistence type="predicted"/>
<dbReference type="GO" id="GO:0004674">
    <property type="term" value="F:protein serine/threonine kinase activity"/>
    <property type="evidence" value="ECO:0007669"/>
    <property type="project" value="UniProtKB-KW"/>
</dbReference>
<dbReference type="VEuPathDB" id="TrichDB:TRFO_26812"/>
<evidence type="ECO:0000259" key="9">
    <source>
        <dbReference type="PROSITE" id="PS50011"/>
    </source>
</evidence>
<dbReference type="EMBL" id="MLAK01000757">
    <property type="protein sequence ID" value="OHT05462.1"/>
    <property type="molecule type" value="Genomic_DNA"/>
</dbReference>
<feature type="domain" description="Protein kinase" evidence="9">
    <location>
        <begin position="40"/>
        <end position="266"/>
    </location>
</feature>
<dbReference type="InterPro" id="IPR053235">
    <property type="entry name" value="Ser_Thr_kinase"/>
</dbReference>